<comment type="caution">
    <text evidence="7">Lacks conserved residue(s) required for the propagation of feature annotation.</text>
</comment>
<comment type="caution">
    <text evidence="9">The sequence shown here is derived from an EMBL/GenBank/DDBJ whole genome shotgun (WGS) entry which is preliminary data.</text>
</comment>
<evidence type="ECO:0000256" key="7">
    <source>
        <dbReference type="RuleBase" id="RU367016"/>
    </source>
</evidence>
<keyword evidence="4 7" id="KW-0812">Transmembrane</keyword>
<dbReference type="InterPro" id="IPR032816">
    <property type="entry name" value="VTT_dom"/>
</dbReference>
<dbReference type="Proteomes" id="UP001589628">
    <property type="component" value="Unassembled WGS sequence"/>
</dbReference>
<keyword evidence="6 7" id="KW-0472">Membrane</keyword>
<evidence type="ECO:0000313" key="10">
    <source>
        <dbReference type="Proteomes" id="UP001589628"/>
    </source>
</evidence>
<dbReference type="RefSeq" id="WP_027311711.1">
    <property type="nucleotide sequence ID" value="NZ_JBHLZN010000002.1"/>
</dbReference>
<accession>A0ABV5ZAC0</accession>
<gene>
    <name evidence="9" type="ORF">ACFFLH_07400</name>
</gene>
<comment type="subcellular location">
    <subcellularLocation>
        <location evidence="1 7">Cell membrane</location>
        <topology evidence="1 7">Multi-pass membrane protein</topology>
    </subcellularLocation>
</comment>
<keyword evidence="10" id="KW-1185">Reference proteome</keyword>
<feature type="transmembrane region" description="Helical" evidence="7">
    <location>
        <begin position="98"/>
        <end position="121"/>
    </location>
</feature>
<evidence type="ECO:0000259" key="8">
    <source>
        <dbReference type="Pfam" id="PF09335"/>
    </source>
</evidence>
<evidence type="ECO:0000256" key="2">
    <source>
        <dbReference type="ARBA" id="ARBA00010792"/>
    </source>
</evidence>
<evidence type="ECO:0000256" key="6">
    <source>
        <dbReference type="ARBA" id="ARBA00023136"/>
    </source>
</evidence>
<feature type="domain" description="VTT" evidence="8">
    <location>
        <begin position="25"/>
        <end position="148"/>
    </location>
</feature>
<feature type="transmembrane region" description="Helical" evidence="7">
    <location>
        <begin position="167"/>
        <end position="185"/>
    </location>
</feature>
<name>A0ABV5ZAC0_9GAMM</name>
<feature type="transmembrane region" description="Helical" evidence="7">
    <location>
        <begin position="127"/>
        <end position="146"/>
    </location>
</feature>
<evidence type="ECO:0000256" key="5">
    <source>
        <dbReference type="ARBA" id="ARBA00022989"/>
    </source>
</evidence>
<proteinExistence type="inferred from homology"/>
<protein>
    <submittedName>
        <fullName evidence="9">DedA family protein</fullName>
    </submittedName>
</protein>
<sequence length="194" mass="21983">MAELTQGALVMLAWLDGLFPFSLLVPGEPAFIAAGYQWRGGQGWPLVVAVWLAAYSADQLSYALGYYRGSTWLRRWGRQRHYRRHLARARLQLRRRGMLMVMLSRLLGPLAWITPVLSGSLRLPYRHFALASAFAVTLGTGQFMLLGAFGHQLLPNLGELWQQLNQAGQFSLVLLLLAGLLYLLYRHHRLPSRL</sequence>
<organism evidence="9 10">
    <name type="scientific">Balneatrix alpica</name>
    <dbReference type="NCBI Taxonomy" id="75684"/>
    <lineage>
        <taxon>Bacteria</taxon>
        <taxon>Pseudomonadati</taxon>
        <taxon>Pseudomonadota</taxon>
        <taxon>Gammaproteobacteria</taxon>
        <taxon>Oceanospirillales</taxon>
        <taxon>Balneatrichaceae</taxon>
        <taxon>Balneatrix</taxon>
    </lineage>
</organism>
<dbReference type="Pfam" id="PF09335">
    <property type="entry name" value="VTT_dom"/>
    <property type="match status" value="1"/>
</dbReference>
<evidence type="ECO:0000256" key="3">
    <source>
        <dbReference type="ARBA" id="ARBA00022475"/>
    </source>
</evidence>
<keyword evidence="3 7" id="KW-1003">Cell membrane</keyword>
<evidence type="ECO:0000313" key="9">
    <source>
        <dbReference type="EMBL" id="MFB9886227.1"/>
    </source>
</evidence>
<keyword evidence="5 7" id="KW-1133">Transmembrane helix</keyword>
<dbReference type="PANTHER" id="PTHR30353">
    <property type="entry name" value="INNER MEMBRANE PROTEIN DEDA-RELATED"/>
    <property type="match status" value="1"/>
</dbReference>
<evidence type="ECO:0000256" key="4">
    <source>
        <dbReference type="ARBA" id="ARBA00022692"/>
    </source>
</evidence>
<comment type="similarity">
    <text evidence="2 7">Belongs to the DedA family.</text>
</comment>
<evidence type="ECO:0000256" key="1">
    <source>
        <dbReference type="ARBA" id="ARBA00004651"/>
    </source>
</evidence>
<dbReference type="PANTHER" id="PTHR30353:SF15">
    <property type="entry name" value="INNER MEMBRANE PROTEIN YABI"/>
    <property type="match status" value="1"/>
</dbReference>
<dbReference type="EMBL" id="JBHLZN010000002">
    <property type="protein sequence ID" value="MFB9886227.1"/>
    <property type="molecule type" value="Genomic_DNA"/>
</dbReference>
<reference evidence="9 10" key="1">
    <citation type="submission" date="2024-09" db="EMBL/GenBank/DDBJ databases">
        <authorList>
            <person name="Sun Q."/>
            <person name="Mori K."/>
        </authorList>
    </citation>
    <scope>NUCLEOTIDE SEQUENCE [LARGE SCALE GENOMIC DNA]</scope>
    <source>
        <strain evidence="9 10">ATCC 51285</strain>
    </source>
</reference>
<dbReference type="InterPro" id="IPR032818">
    <property type="entry name" value="DedA-like"/>
</dbReference>